<dbReference type="InterPro" id="IPR036291">
    <property type="entry name" value="NAD(P)-bd_dom_sf"/>
</dbReference>
<dbReference type="KEGG" id="rjg:CCGE525_27795"/>
<reference evidence="1 2" key="1">
    <citation type="submission" date="2018-10" db="EMBL/GenBank/DDBJ databases">
        <title>Rhizobium etli, R. leguminosarum and a new Rhizobium genospecies from Phaseolus dumosus.</title>
        <authorList>
            <person name="Ramirez-Puebla S.T."/>
            <person name="Rogel-Hernandez M.A."/>
            <person name="Guerrero G."/>
            <person name="Ormeno-Orrillo E."/>
            <person name="Martinez-Romero J.C."/>
            <person name="Negrete-Yankelevich S."/>
            <person name="Martinez-Romero E."/>
        </authorList>
    </citation>
    <scope>NUCLEOTIDE SEQUENCE [LARGE SCALE GENOMIC DNA]</scope>
    <source>
        <strain evidence="1 2">CCGE525</strain>
        <plasmid evidence="2">prccge525c</plasmid>
    </source>
</reference>
<dbReference type="InterPro" id="IPR002347">
    <property type="entry name" value="SDR_fam"/>
</dbReference>
<sequence>MSIAERGKPSPSILIVGASRGLGHAIAAEFLKRNWSVVGTVRDKTTWTPLHDLAERSDGKLEIETVDVSETIQIDAMRTRLANRVFDMLFVNAGTANRDRNETIADISTAEFARVMVTNAMGPMRIIEACQDLVPADGLIGIMSSGQGSVANNDKGGYEIYRASKAALNQCMRSYAARHAGDSRALLLMAPGWIRTRLGGPNAPFSIEETIPDIVATLLTKKGKPGLDYLDRMGKAVAW</sequence>
<evidence type="ECO:0000313" key="2">
    <source>
        <dbReference type="Proteomes" id="UP000282195"/>
    </source>
</evidence>
<proteinExistence type="predicted"/>
<dbReference type="PANTHER" id="PTHR45458">
    <property type="entry name" value="SHORT-CHAIN DEHYDROGENASE/REDUCTASE SDR"/>
    <property type="match status" value="1"/>
</dbReference>
<dbReference type="PRINTS" id="PR00081">
    <property type="entry name" value="GDHRDH"/>
</dbReference>
<gene>
    <name evidence="1" type="ORF">CCGE525_27795</name>
</gene>
<dbReference type="AlphaFoldDB" id="A0A387G392"/>
<name>A0A387G392_9HYPH</name>
<dbReference type="RefSeq" id="WP_120707476.1">
    <property type="nucleotide sequence ID" value="NZ_CP032695.1"/>
</dbReference>
<dbReference type="PANTHER" id="PTHR45458:SF1">
    <property type="entry name" value="SHORT CHAIN DEHYDROGENASE"/>
    <property type="match status" value="1"/>
</dbReference>
<keyword evidence="1" id="KW-0614">Plasmid</keyword>
<dbReference type="Pfam" id="PF13561">
    <property type="entry name" value="adh_short_C2"/>
    <property type="match status" value="1"/>
</dbReference>
<organism evidence="1 2">
    <name type="scientific">Rhizobium jaguaris</name>
    <dbReference type="NCBI Taxonomy" id="1312183"/>
    <lineage>
        <taxon>Bacteria</taxon>
        <taxon>Pseudomonadati</taxon>
        <taxon>Pseudomonadota</taxon>
        <taxon>Alphaproteobacteria</taxon>
        <taxon>Hyphomicrobiales</taxon>
        <taxon>Rhizobiaceae</taxon>
        <taxon>Rhizobium/Agrobacterium group</taxon>
        <taxon>Rhizobium</taxon>
    </lineage>
</organism>
<dbReference type="Proteomes" id="UP000282195">
    <property type="component" value="Plasmid pRCCGE525c"/>
</dbReference>
<keyword evidence="2" id="KW-1185">Reference proteome</keyword>
<dbReference type="OrthoDB" id="9785826at2"/>
<dbReference type="EMBL" id="CP032695">
    <property type="protein sequence ID" value="AYG62561.1"/>
    <property type="molecule type" value="Genomic_DNA"/>
</dbReference>
<dbReference type="GO" id="GO:0016616">
    <property type="term" value="F:oxidoreductase activity, acting on the CH-OH group of donors, NAD or NADP as acceptor"/>
    <property type="evidence" value="ECO:0007669"/>
    <property type="project" value="TreeGrafter"/>
</dbReference>
<dbReference type="SUPFAM" id="SSF51735">
    <property type="entry name" value="NAD(P)-binding Rossmann-fold domains"/>
    <property type="match status" value="1"/>
</dbReference>
<protein>
    <submittedName>
        <fullName evidence="1">SDR family oxidoreductase</fullName>
    </submittedName>
</protein>
<dbReference type="InterPro" id="IPR052184">
    <property type="entry name" value="SDR_enzymes"/>
</dbReference>
<geneLocation type="plasmid" evidence="2">
    <name>prccge525c</name>
</geneLocation>
<evidence type="ECO:0000313" key="1">
    <source>
        <dbReference type="EMBL" id="AYG62561.1"/>
    </source>
</evidence>
<dbReference type="Gene3D" id="3.40.50.720">
    <property type="entry name" value="NAD(P)-binding Rossmann-like Domain"/>
    <property type="match status" value="1"/>
</dbReference>
<accession>A0A387G392</accession>